<feature type="domain" description="Heparinase II/III-like C-terminal" evidence="6">
    <location>
        <begin position="413"/>
        <end position="580"/>
    </location>
</feature>
<keyword evidence="9" id="KW-1185">Reference proteome</keyword>
<accession>A0ABP3YA80</accession>
<organism evidence="8 9">
    <name type="scientific">Algoriphagus jejuensis</name>
    <dbReference type="NCBI Taxonomy" id="419934"/>
    <lineage>
        <taxon>Bacteria</taxon>
        <taxon>Pseudomonadati</taxon>
        <taxon>Bacteroidota</taxon>
        <taxon>Cytophagia</taxon>
        <taxon>Cytophagales</taxon>
        <taxon>Cyclobacteriaceae</taxon>
        <taxon>Algoriphagus</taxon>
    </lineage>
</organism>
<dbReference type="InterPro" id="IPR031680">
    <property type="entry name" value="Hepar_II_III_N"/>
</dbReference>
<comment type="subcellular location">
    <subcellularLocation>
        <location evidence="1">Periplasm</location>
    </subcellularLocation>
</comment>
<name>A0ABP3YA80_9BACT</name>
<evidence type="ECO:0000256" key="3">
    <source>
        <dbReference type="ARBA" id="ARBA00022764"/>
    </source>
</evidence>
<evidence type="ECO:0000259" key="6">
    <source>
        <dbReference type="Pfam" id="PF07940"/>
    </source>
</evidence>
<keyword evidence="3" id="KW-0574">Periplasm</keyword>
<dbReference type="SUPFAM" id="SSF48230">
    <property type="entry name" value="Chondroitin AC/alginate lyase"/>
    <property type="match status" value="1"/>
</dbReference>
<evidence type="ECO:0008006" key="10">
    <source>
        <dbReference type="Google" id="ProtNLM"/>
    </source>
</evidence>
<dbReference type="Gene3D" id="1.50.10.100">
    <property type="entry name" value="Chondroitin AC/alginate lyase"/>
    <property type="match status" value="1"/>
</dbReference>
<evidence type="ECO:0000256" key="4">
    <source>
        <dbReference type="ARBA" id="ARBA00023239"/>
    </source>
</evidence>
<feature type="domain" description="Heparin-sulfate lyase N-terminal" evidence="7">
    <location>
        <begin position="36"/>
        <end position="364"/>
    </location>
</feature>
<sequence>MRISPKFLFVLFLFFAIGAKAQDETKKIPLEDEADFFSTLPASIPNAAQIKALYSQGKKTEAIHQLAVYFKEKSQHRFFFNWANVANRLQEYQQLYPNAAKNHLKDANSHTELYQANTPWKLPFKNEKGNDVTAYEIRHLFRQHKAGDFAFSYYLSDRSDLLPYFTGHVRSLNQAYQADAVELISAGNGAYESFRGGNRVENWVLAHHLFLGSPDYSDQDQVTMIRTLIHHAEVIFQTNQDFQFGNHQTKGMVALAVIAMMYPEFEASKTYFDFAISNLGKHLELEINPDGFQFERSFHYHVGDIDNYFRVYKLALITGTAIPESWEAKLKSMFQAMKTIALPNKAAPVIQDDTDQPMATQNQLDEVMALGYVLFPDPEFAFLAGDKPSEEYYWLLSREDLAKLKTRKEKRPTMKSAALVETGYYVFRDGWKDEDQYLLISTGVSKEKPDHQHGDVLGFQLFANGEMLIPNYQVRYPVPEFQFFKNSWVKNVALVDSIAQGQEWTGNQGGSGFGKFAKLPKAEVLLWEPKGDVQAFVGSHDGYANQEVSYMRSIYYFSGDFWLIRDHFKSKENHIYYQNFQGNYSLEDCPGIARSSQANGGGLDIIQVGTSVAEAKVAGNLGKNRVTFQSPAAQNVDFVTILRPYESSSDRTALMDKKGKLNLGDWEVFTKTFQSGDLEISAAQIFKKDKQYFLLGMTRLASKSEQMEVTTPVDVLVSISDAGFEIKSFEPASFELKSQSQTITLLPLQTHQSHAK</sequence>
<dbReference type="Gene3D" id="2.70.98.70">
    <property type="match status" value="1"/>
</dbReference>
<evidence type="ECO:0000256" key="2">
    <source>
        <dbReference type="ARBA" id="ARBA00022729"/>
    </source>
</evidence>
<reference evidence="9" key="1">
    <citation type="journal article" date="2019" name="Int. J. Syst. Evol. Microbiol.">
        <title>The Global Catalogue of Microorganisms (GCM) 10K type strain sequencing project: providing services to taxonomists for standard genome sequencing and annotation.</title>
        <authorList>
            <consortium name="The Broad Institute Genomics Platform"/>
            <consortium name="The Broad Institute Genome Sequencing Center for Infectious Disease"/>
            <person name="Wu L."/>
            <person name="Ma J."/>
        </authorList>
    </citation>
    <scope>NUCLEOTIDE SEQUENCE [LARGE SCALE GENOMIC DNA]</scope>
    <source>
        <strain evidence="9">JCM 16112</strain>
    </source>
</reference>
<comment type="caution">
    <text evidence="8">The sequence shown here is derived from an EMBL/GenBank/DDBJ whole genome shotgun (WGS) entry which is preliminary data.</text>
</comment>
<dbReference type="RefSeq" id="WP_343848143.1">
    <property type="nucleotide sequence ID" value="NZ_BAAAFI010000002.1"/>
</dbReference>
<evidence type="ECO:0000313" key="8">
    <source>
        <dbReference type="EMBL" id="GAA0877446.1"/>
    </source>
</evidence>
<keyword evidence="4" id="KW-0456">Lyase</keyword>
<dbReference type="InterPro" id="IPR012480">
    <property type="entry name" value="Hepar_II_III_C"/>
</dbReference>
<proteinExistence type="predicted"/>
<dbReference type="PANTHER" id="PTHR39210">
    <property type="entry name" value="HEPARIN-SULFATE LYASE"/>
    <property type="match status" value="1"/>
</dbReference>
<gene>
    <name evidence="8" type="ORF">GCM10009119_04140</name>
</gene>
<evidence type="ECO:0000259" key="7">
    <source>
        <dbReference type="Pfam" id="PF16889"/>
    </source>
</evidence>
<dbReference type="Pfam" id="PF07940">
    <property type="entry name" value="Hepar_II_III_C"/>
    <property type="match status" value="1"/>
</dbReference>
<dbReference type="Pfam" id="PF16889">
    <property type="entry name" value="Hepar_II_III_N"/>
    <property type="match status" value="1"/>
</dbReference>
<evidence type="ECO:0000313" key="9">
    <source>
        <dbReference type="Proteomes" id="UP001500469"/>
    </source>
</evidence>
<dbReference type="EMBL" id="BAAAFI010000002">
    <property type="protein sequence ID" value="GAA0877446.1"/>
    <property type="molecule type" value="Genomic_DNA"/>
</dbReference>
<evidence type="ECO:0000256" key="1">
    <source>
        <dbReference type="ARBA" id="ARBA00004418"/>
    </source>
</evidence>
<keyword evidence="2 5" id="KW-0732">Signal</keyword>
<feature type="signal peptide" evidence="5">
    <location>
        <begin position="1"/>
        <end position="21"/>
    </location>
</feature>
<dbReference type="PANTHER" id="PTHR39210:SF1">
    <property type="entry name" value="HEPARIN-SULFATE LYASE"/>
    <property type="match status" value="1"/>
</dbReference>
<dbReference type="InterPro" id="IPR008929">
    <property type="entry name" value="Chondroitin_lyas"/>
</dbReference>
<dbReference type="Proteomes" id="UP001500469">
    <property type="component" value="Unassembled WGS sequence"/>
</dbReference>
<protein>
    <recommendedName>
        <fullName evidence="10">Heparinase II/III-like protein</fullName>
    </recommendedName>
</protein>
<feature type="chain" id="PRO_5045081850" description="Heparinase II/III-like protein" evidence="5">
    <location>
        <begin position="22"/>
        <end position="756"/>
    </location>
</feature>
<evidence type="ECO:0000256" key="5">
    <source>
        <dbReference type="SAM" id="SignalP"/>
    </source>
</evidence>